<evidence type="ECO:0000256" key="5">
    <source>
        <dbReference type="SAM" id="MobiDB-lite"/>
    </source>
</evidence>
<dbReference type="AlphaFoldDB" id="A0ABD0Z7Q6"/>
<keyword evidence="8" id="KW-1185">Reference proteome</keyword>
<accession>A0ABD0Z7Q6</accession>
<comment type="caution">
    <text evidence="7">The sequence shown here is derived from an EMBL/GenBank/DDBJ whole genome shotgun (WGS) entry which is preliminary data.</text>
</comment>
<evidence type="ECO:0000256" key="2">
    <source>
        <dbReference type="ARBA" id="ARBA00022692"/>
    </source>
</evidence>
<evidence type="ECO:0000313" key="8">
    <source>
        <dbReference type="Proteomes" id="UP001558713"/>
    </source>
</evidence>
<feature type="compositionally biased region" description="Basic and acidic residues" evidence="5">
    <location>
        <begin position="139"/>
        <end position="150"/>
    </location>
</feature>
<keyword evidence="2" id="KW-0812">Transmembrane</keyword>
<reference evidence="7 8" key="1">
    <citation type="submission" date="2024-04" db="EMBL/GenBank/DDBJ databases">
        <title>Genome assembly C_amara_ONT_v2.</title>
        <authorList>
            <person name="Yant L."/>
            <person name="Moore C."/>
            <person name="Slenker M."/>
        </authorList>
    </citation>
    <scope>NUCLEOTIDE SEQUENCE [LARGE SCALE GENOMIC DNA]</scope>
    <source>
        <tissue evidence="7">Leaf</tissue>
    </source>
</reference>
<protein>
    <submittedName>
        <fullName evidence="7">Protein CONSERVED ONLY IN THE GREEN LINEAGE</fullName>
    </submittedName>
</protein>
<dbReference type="PANTHER" id="PTHR34118:SF6">
    <property type="entry name" value="PROTEIN CONSERVED ONLY IN THE GREEN LINEAGE 160, CHLOROPLASTIC"/>
    <property type="match status" value="1"/>
</dbReference>
<evidence type="ECO:0000256" key="3">
    <source>
        <dbReference type="ARBA" id="ARBA00022989"/>
    </source>
</evidence>
<feature type="compositionally biased region" description="Polar residues" evidence="5">
    <location>
        <begin position="7"/>
        <end position="26"/>
    </location>
</feature>
<evidence type="ECO:0000256" key="1">
    <source>
        <dbReference type="ARBA" id="ARBA00004141"/>
    </source>
</evidence>
<evidence type="ECO:0000256" key="4">
    <source>
        <dbReference type="ARBA" id="ARBA00023136"/>
    </source>
</evidence>
<dbReference type="PANTHER" id="PTHR34118">
    <property type="entry name" value="NF-KAPPA-B INHIBITOR-LIKE PROTEIN-RELATED"/>
    <property type="match status" value="1"/>
</dbReference>
<keyword evidence="3" id="KW-1133">Transmembrane helix</keyword>
<organism evidence="7 8">
    <name type="scientific">Cardamine amara subsp. amara</name>
    <dbReference type="NCBI Taxonomy" id="228776"/>
    <lineage>
        <taxon>Eukaryota</taxon>
        <taxon>Viridiplantae</taxon>
        <taxon>Streptophyta</taxon>
        <taxon>Embryophyta</taxon>
        <taxon>Tracheophyta</taxon>
        <taxon>Spermatophyta</taxon>
        <taxon>Magnoliopsida</taxon>
        <taxon>eudicotyledons</taxon>
        <taxon>Gunneridae</taxon>
        <taxon>Pentapetalae</taxon>
        <taxon>rosids</taxon>
        <taxon>malvids</taxon>
        <taxon>Brassicales</taxon>
        <taxon>Brassicaceae</taxon>
        <taxon>Cardamineae</taxon>
        <taxon>Cardamine</taxon>
    </lineage>
</organism>
<feature type="domain" description="CGL160/ATPI" evidence="6">
    <location>
        <begin position="197"/>
        <end position="329"/>
    </location>
</feature>
<feature type="region of interest" description="Disordered" evidence="5">
    <location>
        <begin position="90"/>
        <end position="109"/>
    </location>
</feature>
<sequence length="350" mass="38659">MAILSYISATSTTPPIPQDQSPNSRLPTKIILPSKKPEKWSTGVAPGEYGGPPTTTKLRKYWGGEKEDPITSKDLIWNRDFMDQMKKLFDSPDDSSLDPSPSKEESSGFLSFSRVMNLDSMDVDLSKELASSSKPILKSRLDTSKSEAKKQMSKANVSPKWKLAPTRREQEKWDRAAKAATDGSEVMLRELRRPRGDPQVLAAKDREEYFKMKNKIQVLTLGIGGVGLVSAYISYTPEIALSFGAGLMGSLVYMRMLGNTVDAMADGARGVVKGAANQPRLLVPVVLVMIFNRWNGILVPEYGFMHLELIPMLVGFFTYKIATFFQAIEEAISITTQTTESSSPDTKASD</sequence>
<proteinExistence type="predicted"/>
<feature type="compositionally biased region" description="Basic and acidic residues" evidence="5">
    <location>
        <begin position="166"/>
        <end position="177"/>
    </location>
</feature>
<dbReference type="InterPro" id="IPR056309">
    <property type="entry name" value="CGL160/ATPI_dom"/>
</dbReference>
<dbReference type="GO" id="GO:0016020">
    <property type="term" value="C:membrane"/>
    <property type="evidence" value="ECO:0007669"/>
    <property type="project" value="UniProtKB-SubCell"/>
</dbReference>
<feature type="region of interest" description="Disordered" evidence="5">
    <location>
        <begin position="1"/>
        <end position="63"/>
    </location>
</feature>
<feature type="region of interest" description="Disordered" evidence="5">
    <location>
        <begin position="139"/>
        <end position="179"/>
    </location>
</feature>
<evidence type="ECO:0000313" key="7">
    <source>
        <dbReference type="EMBL" id="KAL1190647.1"/>
    </source>
</evidence>
<name>A0ABD0Z7Q6_CARAN</name>
<dbReference type="Proteomes" id="UP001558713">
    <property type="component" value="Unassembled WGS sequence"/>
</dbReference>
<dbReference type="EMBL" id="JBANAX010000872">
    <property type="protein sequence ID" value="KAL1190647.1"/>
    <property type="molecule type" value="Genomic_DNA"/>
</dbReference>
<dbReference type="Pfam" id="PF24763">
    <property type="entry name" value="CGL160_C"/>
    <property type="match status" value="1"/>
</dbReference>
<gene>
    <name evidence="7" type="ORF">V5N11_000135</name>
</gene>
<evidence type="ECO:0000259" key="6">
    <source>
        <dbReference type="Pfam" id="PF24763"/>
    </source>
</evidence>
<comment type="subcellular location">
    <subcellularLocation>
        <location evidence="1">Membrane</location>
        <topology evidence="1">Multi-pass membrane protein</topology>
    </subcellularLocation>
</comment>
<keyword evidence="4" id="KW-0472">Membrane</keyword>